<dbReference type="PANTHER" id="PTHR43108:SF6">
    <property type="entry name" value="N-SULPHOGLUCOSAMINE SULPHOHYDROLASE"/>
    <property type="match status" value="1"/>
</dbReference>
<evidence type="ECO:0000313" key="2">
    <source>
        <dbReference type="EMBL" id="NHE58059.1"/>
    </source>
</evidence>
<keyword evidence="3" id="KW-1185">Reference proteome</keyword>
<dbReference type="InterPro" id="IPR032506">
    <property type="entry name" value="SGSH_C"/>
</dbReference>
<gene>
    <name evidence="2" type="ORF">G9Q97_14690</name>
</gene>
<dbReference type="InterPro" id="IPR017850">
    <property type="entry name" value="Alkaline_phosphatase_core_sf"/>
</dbReference>
<dbReference type="SUPFAM" id="SSF53649">
    <property type="entry name" value="Alkaline phosphatase-like"/>
    <property type="match status" value="1"/>
</dbReference>
<evidence type="ECO:0000259" key="1">
    <source>
        <dbReference type="Pfam" id="PF16347"/>
    </source>
</evidence>
<feature type="domain" description="N-sulphoglucosamine sulphohydrolase C-terminal" evidence="1">
    <location>
        <begin position="1"/>
        <end position="141"/>
    </location>
</feature>
<organism evidence="2 3">
    <name type="scientific">Cyclobacterium plantarum</name>
    <dbReference type="NCBI Taxonomy" id="2716263"/>
    <lineage>
        <taxon>Bacteria</taxon>
        <taxon>Pseudomonadati</taxon>
        <taxon>Bacteroidota</taxon>
        <taxon>Cytophagia</taxon>
        <taxon>Cytophagales</taxon>
        <taxon>Cyclobacteriaceae</taxon>
        <taxon>Cyclobacterium</taxon>
    </lineage>
</organism>
<reference evidence="2 3" key="1">
    <citation type="submission" date="2020-03" db="EMBL/GenBank/DDBJ databases">
        <title>Cyclobacterium plantarum sp. nov., a marine bacterium isolated from a coastal-marine wetland.</title>
        <authorList>
            <person name="Sanchez-Porro C."/>
            <person name="Ventosa A."/>
            <person name="Amoozegar M."/>
        </authorList>
    </citation>
    <scope>NUCLEOTIDE SEQUENCE [LARGE SCALE GENOMIC DNA]</scope>
    <source>
        <strain evidence="2 3">GBPx2</strain>
    </source>
</reference>
<accession>A0ABX0H8R5</accession>
<evidence type="ECO:0000313" key="3">
    <source>
        <dbReference type="Proteomes" id="UP000649799"/>
    </source>
</evidence>
<dbReference type="Gene3D" id="3.40.720.10">
    <property type="entry name" value="Alkaline Phosphatase, subunit A"/>
    <property type="match status" value="1"/>
</dbReference>
<dbReference type="PANTHER" id="PTHR43108">
    <property type="entry name" value="N-ACETYLGLUCOSAMINE-6-SULFATASE FAMILY MEMBER"/>
    <property type="match status" value="1"/>
</dbReference>
<name>A0ABX0H8R5_9BACT</name>
<dbReference type="EMBL" id="JAANYN010000006">
    <property type="protein sequence ID" value="NHE58059.1"/>
    <property type="molecule type" value="Genomic_DNA"/>
</dbReference>
<dbReference type="Proteomes" id="UP000649799">
    <property type="component" value="Unassembled WGS sequence"/>
</dbReference>
<proteinExistence type="predicted"/>
<sequence>MYEESLRMPLMVRYPPEIEPGTVIDALVKNLDFAPTFLDYTGVAVPEDMQWESFRGLLNGERKDWRDAVYYTYYEHPSVHMVKRHYGVATDRYKLMHFYYNIDEWELYDLQEDPNGMKNLYDDPAYQEVLNELHDRLEALRILYGDSDKLNQQFTDRYLNQKN</sequence>
<comment type="caution">
    <text evidence="2">The sequence shown here is derived from an EMBL/GenBank/DDBJ whole genome shotgun (WGS) entry which is preliminary data.</text>
</comment>
<protein>
    <submittedName>
        <fullName evidence="2">DUF4976 domain-containing protein</fullName>
    </submittedName>
</protein>
<dbReference type="Pfam" id="PF16347">
    <property type="entry name" value="SGSH_C"/>
    <property type="match status" value="1"/>
</dbReference>